<protein>
    <submittedName>
        <fullName evidence="2">SIS domain-containing protein</fullName>
    </submittedName>
</protein>
<dbReference type="PANTHER" id="PTHR30390">
    <property type="entry name" value="SEDOHEPTULOSE 7-PHOSPHATE ISOMERASE / DNAA INITIATOR-ASSOCIATING FACTOR FOR REPLICATION INITIATION"/>
    <property type="match status" value="1"/>
</dbReference>
<gene>
    <name evidence="2" type="ORF">FV139_02265</name>
</gene>
<dbReference type="Pfam" id="PF13580">
    <property type="entry name" value="SIS_2"/>
    <property type="match status" value="1"/>
</dbReference>
<dbReference type="SUPFAM" id="SSF53697">
    <property type="entry name" value="SIS domain"/>
    <property type="match status" value="1"/>
</dbReference>
<organism evidence="2 3">
    <name type="scientific">Parahaliea maris</name>
    <dbReference type="NCBI Taxonomy" id="2716870"/>
    <lineage>
        <taxon>Bacteria</taxon>
        <taxon>Pseudomonadati</taxon>
        <taxon>Pseudomonadota</taxon>
        <taxon>Gammaproteobacteria</taxon>
        <taxon>Cellvibrionales</taxon>
        <taxon>Halieaceae</taxon>
        <taxon>Parahaliea</taxon>
    </lineage>
</organism>
<dbReference type="InterPro" id="IPR050099">
    <property type="entry name" value="SIS_GmhA/DiaA_subfam"/>
</dbReference>
<dbReference type="EMBL" id="VRZA01000001">
    <property type="protein sequence ID" value="TXS96341.1"/>
    <property type="molecule type" value="Genomic_DNA"/>
</dbReference>
<evidence type="ECO:0000259" key="1">
    <source>
        <dbReference type="PROSITE" id="PS51464"/>
    </source>
</evidence>
<dbReference type="Proteomes" id="UP000321039">
    <property type="component" value="Unassembled WGS sequence"/>
</dbReference>
<keyword evidence="3" id="KW-1185">Reference proteome</keyword>
<accession>A0A5C9AAL0</accession>
<evidence type="ECO:0000313" key="3">
    <source>
        <dbReference type="Proteomes" id="UP000321039"/>
    </source>
</evidence>
<sequence length="201" mass="21014">MDHYELLAGNCQGTIEALAMAVDPAAPALSAAAELMTGAMLSEHKVMACGSGPDAALAQLFAINLLGHFQQERPALPALALAADGGVVGAIATSEGTDEIYARQLLALGQAEDVLLCIASAGLSPQLRRALEAARERNMAVVMLSNGVDDTFPLLLREGDPVIALDRIAPARALERHTVLLQNLCELIDHALFGGFTGQHL</sequence>
<dbReference type="Gene3D" id="3.40.50.10490">
    <property type="entry name" value="Glucose-6-phosphate isomerase like protein, domain 1"/>
    <property type="match status" value="1"/>
</dbReference>
<name>A0A5C9AAL0_9GAMM</name>
<dbReference type="GO" id="GO:0097367">
    <property type="term" value="F:carbohydrate derivative binding"/>
    <property type="evidence" value="ECO:0007669"/>
    <property type="project" value="InterPro"/>
</dbReference>
<dbReference type="RefSeq" id="WP_148066609.1">
    <property type="nucleotide sequence ID" value="NZ_VRZA01000001.1"/>
</dbReference>
<dbReference type="AlphaFoldDB" id="A0A5C9AAL0"/>
<proteinExistence type="predicted"/>
<dbReference type="InterPro" id="IPR046348">
    <property type="entry name" value="SIS_dom_sf"/>
</dbReference>
<dbReference type="PANTHER" id="PTHR30390:SF6">
    <property type="entry name" value="DNAA INITIATOR-ASSOCIATING PROTEIN DIAA"/>
    <property type="match status" value="1"/>
</dbReference>
<evidence type="ECO:0000313" key="2">
    <source>
        <dbReference type="EMBL" id="TXS96341.1"/>
    </source>
</evidence>
<dbReference type="GO" id="GO:1901135">
    <property type="term" value="P:carbohydrate derivative metabolic process"/>
    <property type="evidence" value="ECO:0007669"/>
    <property type="project" value="InterPro"/>
</dbReference>
<dbReference type="InterPro" id="IPR001347">
    <property type="entry name" value="SIS_dom"/>
</dbReference>
<comment type="caution">
    <text evidence="2">The sequence shown here is derived from an EMBL/GenBank/DDBJ whole genome shotgun (WGS) entry which is preliminary data.</text>
</comment>
<dbReference type="PROSITE" id="PS51464">
    <property type="entry name" value="SIS"/>
    <property type="match status" value="1"/>
</dbReference>
<reference evidence="2 3" key="1">
    <citation type="submission" date="2019-08" db="EMBL/GenBank/DDBJ databases">
        <title>Parahaliea maris sp. nov., isolated from the surface seawater.</title>
        <authorList>
            <person name="Liu Y."/>
        </authorList>
    </citation>
    <scope>NUCLEOTIDE SEQUENCE [LARGE SCALE GENOMIC DNA]</scope>
    <source>
        <strain evidence="2 3">HSLHS9</strain>
    </source>
</reference>
<feature type="domain" description="SIS" evidence="1">
    <location>
        <begin position="31"/>
        <end position="198"/>
    </location>
</feature>